<organism evidence="2 3">
    <name type="scientific">Mycobacterium phage SWU1</name>
    <dbReference type="NCBI Taxonomy" id="1175504"/>
    <lineage>
        <taxon>Viruses</taxon>
        <taxon>Duplodnaviria</taxon>
        <taxon>Heunggongvirae</taxon>
        <taxon>Uroviricota</taxon>
        <taxon>Caudoviricetes</taxon>
        <taxon>Fromanvirus</taxon>
        <taxon>Fromanvirus SWU1</taxon>
    </lineage>
</organism>
<dbReference type="OrthoDB" id="17785at10239"/>
<dbReference type="EMBL" id="JF946695">
    <property type="protein sequence ID" value="AFI25001.1"/>
    <property type="molecule type" value="Genomic_DNA"/>
</dbReference>
<keyword evidence="3" id="KW-1185">Reference proteome</keyword>
<evidence type="ECO:0000256" key="1">
    <source>
        <dbReference type="SAM" id="MobiDB-lite"/>
    </source>
</evidence>
<name>I1V1M3_9CAUD</name>
<protein>
    <submittedName>
        <fullName evidence="2">Uncharacterized protein</fullName>
    </submittedName>
</protein>
<dbReference type="GeneID" id="12978843"/>
<evidence type="ECO:0000313" key="2">
    <source>
        <dbReference type="EMBL" id="AFI25001.1"/>
    </source>
</evidence>
<dbReference type="Proteomes" id="UP000002876">
    <property type="component" value="Segment"/>
</dbReference>
<dbReference type="KEGG" id="vg:12978843"/>
<proteinExistence type="predicted"/>
<dbReference type="RefSeq" id="YP_006383011.1">
    <property type="nucleotide sequence ID" value="NC_017973.1"/>
</dbReference>
<reference evidence="2 3" key="1">
    <citation type="journal article" date="2012" name="J. Virol.">
        <title>Biology of a Novel Mycobacteriophage, SWU1, Isolated from Chinese Soil as Revealed by Genomic Characteristics.</title>
        <authorList>
            <person name="Fan X."/>
            <person name="Teng T."/>
            <person name="Wang H."/>
            <person name="Xie J."/>
        </authorList>
    </citation>
    <scope>NUCLEOTIDE SEQUENCE [LARGE SCALE GENOMIC DNA]</scope>
</reference>
<evidence type="ECO:0000313" key="3">
    <source>
        <dbReference type="Proteomes" id="UP000002876"/>
    </source>
</evidence>
<sequence>MPAKNFRRIPDQTDDQGFLIPGYSAWDCQRCGGEVCRYYGQSDVDCPNCGACYNASGQRLRDDWRGNPSAYDDEVGDLEGFETQHSDY</sequence>
<feature type="region of interest" description="Disordered" evidence="1">
    <location>
        <begin position="64"/>
        <end position="88"/>
    </location>
</feature>
<accession>I1V1M3</accession>
<feature type="compositionally biased region" description="Acidic residues" evidence="1">
    <location>
        <begin position="71"/>
        <end position="80"/>
    </location>
</feature>